<comment type="caution">
    <text evidence="1">The sequence shown here is derived from an EMBL/GenBank/DDBJ whole genome shotgun (WGS) entry which is preliminary data.</text>
</comment>
<reference evidence="2" key="1">
    <citation type="journal article" date="2020" name="bioRxiv">
        <title>A rank-normalized archaeal taxonomy based on genome phylogeny resolves widespread incomplete and uneven classifications.</title>
        <authorList>
            <person name="Rinke C."/>
            <person name="Chuvochina M."/>
            <person name="Mussig A.J."/>
            <person name="Chaumeil P.-A."/>
            <person name="Waite D.W."/>
            <person name="Whitman W.B."/>
            <person name="Parks D.H."/>
            <person name="Hugenholtz P."/>
        </authorList>
    </citation>
    <scope>NUCLEOTIDE SEQUENCE [LARGE SCALE GENOMIC DNA]</scope>
</reference>
<dbReference type="Proteomes" id="UP000577419">
    <property type="component" value="Unassembled WGS sequence"/>
</dbReference>
<dbReference type="EMBL" id="DUFG01000017">
    <property type="protein sequence ID" value="HIH08380.1"/>
    <property type="molecule type" value="Genomic_DNA"/>
</dbReference>
<sequence>MGKVNQKEFIKFVGIKEEDSFERSQAIAEGEKTFLKLKPIIKSETNLKVHVKAFEVEGRRKKYSVTSMLRSPDHFFEAKSEKWAFLEAVRDSLKTLELTVKRKMKR</sequence>
<organism evidence="1 2">
    <name type="scientific">Candidatus Iainarchaeum sp</name>
    <dbReference type="NCBI Taxonomy" id="3101447"/>
    <lineage>
        <taxon>Archaea</taxon>
        <taxon>Candidatus Iainarchaeota</taxon>
        <taxon>Candidatus Iainarchaeia</taxon>
        <taxon>Candidatus Iainarchaeales</taxon>
        <taxon>Candidatus Iainarchaeaceae</taxon>
        <taxon>Candidatus Iainarchaeum</taxon>
    </lineage>
</organism>
<protein>
    <recommendedName>
        <fullName evidence="3">30S ribosomal protein S30</fullName>
    </recommendedName>
</protein>
<evidence type="ECO:0000313" key="1">
    <source>
        <dbReference type="EMBL" id="HIH08380.1"/>
    </source>
</evidence>
<dbReference type="AlphaFoldDB" id="A0A7J4IU77"/>
<evidence type="ECO:0000313" key="2">
    <source>
        <dbReference type="Proteomes" id="UP000577419"/>
    </source>
</evidence>
<proteinExistence type="predicted"/>
<name>A0A7J4IU77_9ARCH</name>
<accession>A0A7J4IU77</accession>
<evidence type="ECO:0008006" key="3">
    <source>
        <dbReference type="Google" id="ProtNLM"/>
    </source>
</evidence>
<gene>
    <name evidence="1" type="ORF">HA237_03350</name>
</gene>